<keyword evidence="2" id="KW-1185">Reference proteome</keyword>
<name>V5BEE9_9GAMM</name>
<dbReference type="STRING" id="1116472.MGMO_93c00030"/>
<dbReference type="EMBL" id="AYLO01000089">
    <property type="protein sequence ID" value="ESS71645.1"/>
    <property type="molecule type" value="Genomic_DNA"/>
</dbReference>
<protein>
    <submittedName>
        <fullName evidence="1">Uncharacterized protein</fullName>
    </submittedName>
</protein>
<reference evidence="1 2" key="1">
    <citation type="journal article" date="2013" name="Genome Announc.">
        <title>Draft Genome Sequence of the Methanotrophic Gammaproteobacterium Methyloglobulus morosus DSM 22980 Strain KoM1.</title>
        <authorList>
            <person name="Poehlein A."/>
            <person name="Deutzmann J.S."/>
            <person name="Daniel R."/>
            <person name="Simeonova D.D."/>
        </authorList>
    </citation>
    <scope>NUCLEOTIDE SEQUENCE [LARGE SCALE GENOMIC DNA]</scope>
    <source>
        <strain evidence="1 2">KoM1</strain>
    </source>
</reference>
<evidence type="ECO:0000313" key="2">
    <source>
        <dbReference type="Proteomes" id="UP000017842"/>
    </source>
</evidence>
<organism evidence="1 2">
    <name type="scientific">Methyloglobulus morosus KoM1</name>
    <dbReference type="NCBI Taxonomy" id="1116472"/>
    <lineage>
        <taxon>Bacteria</taxon>
        <taxon>Pseudomonadati</taxon>
        <taxon>Pseudomonadota</taxon>
        <taxon>Gammaproteobacteria</taxon>
        <taxon>Methylococcales</taxon>
        <taxon>Methylococcaceae</taxon>
        <taxon>Methyloglobulus</taxon>
    </lineage>
</organism>
<comment type="caution">
    <text evidence="1">The sequence shown here is derived from an EMBL/GenBank/DDBJ whole genome shotgun (WGS) entry which is preliminary data.</text>
</comment>
<dbReference type="Proteomes" id="UP000017842">
    <property type="component" value="Unassembled WGS sequence"/>
</dbReference>
<proteinExistence type="predicted"/>
<accession>V5BEE9</accession>
<gene>
    <name evidence="1" type="ORF">MGMO_93c00030</name>
</gene>
<dbReference type="RefSeq" id="WP_023495254.1">
    <property type="nucleotide sequence ID" value="NZ_AYLO01000089.1"/>
</dbReference>
<dbReference type="AlphaFoldDB" id="V5BEE9"/>
<evidence type="ECO:0000313" key="1">
    <source>
        <dbReference type="EMBL" id="ESS71645.1"/>
    </source>
</evidence>
<sequence>MAEINETVKLNPKIDFFKFDLRAEKQQEKFAEIFNKHNGNWFDIERELKGKEGFTPTVISNLKFTHNLAEWSNNDKALITVFQKDNHINSMWDMALNLTKTAFIEKVKAVAPAKTEDERKAFAINLHSQLFHLQPTAMLVNMVKDPEVPFFNDAVGVNIAKVLEKQKQDDFNIKIKSIYEILKKEDTLKDIPIESHEAVTTQLKNLQRVVAVSPIPDAVPALYNAGFLAAFHISEMPPAQFKAMMGNKGLDDDTIMQIHNHSQQVRARNQQTIMSLMEVERGTGIAMIDKGLGGFTK</sequence>